<protein>
    <submittedName>
        <fullName evidence="6">Primase/polymerase</fullName>
    </submittedName>
</protein>
<dbReference type="Pfam" id="PF08706">
    <property type="entry name" value="D5_N"/>
    <property type="match status" value="1"/>
</dbReference>
<dbReference type="Pfam" id="PF19263">
    <property type="entry name" value="DUF5906"/>
    <property type="match status" value="1"/>
</dbReference>
<dbReference type="GO" id="GO:0016787">
    <property type="term" value="F:hydrolase activity"/>
    <property type="evidence" value="ECO:0007669"/>
    <property type="project" value="UniProtKB-KW"/>
</dbReference>
<dbReference type="InterPro" id="IPR014015">
    <property type="entry name" value="Helicase_SF3_DNA-vir"/>
</dbReference>
<dbReference type="InterPro" id="IPR014818">
    <property type="entry name" value="Phage/plasmid_primase_P4_C"/>
</dbReference>
<dbReference type="InterPro" id="IPR015330">
    <property type="entry name" value="DNA_primase/pol_bifunc_N"/>
</dbReference>
<dbReference type="InterPro" id="IPR027417">
    <property type="entry name" value="P-loop_NTPase"/>
</dbReference>
<dbReference type="SUPFAM" id="SSF52540">
    <property type="entry name" value="P-loop containing nucleoside triphosphate hydrolases"/>
    <property type="match status" value="1"/>
</dbReference>
<dbReference type="GO" id="GO:0005524">
    <property type="term" value="F:ATP binding"/>
    <property type="evidence" value="ECO:0007669"/>
    <property type="project" value="UniProtKB-KW"/>
</dbReference>
<dbReference type="InterPro" id="IPR045455">
    <property type="entry name" value="NrS-1_pol-like_helicase"/>
</dbReference>
<proteinExistence type="predicted"/>
<reference evidence="6 7" key="1">
    <citation type="submission" date="2014-01" db="EMBL/GenBank/DDBJ databases">
        <authorList>
            <person name="Schneider V.M."/>
            <person name="Bowman C.A."/>
            <person name="Russell D.A."/>
            <person name="Pope W.H."/>
            <person name="Jacobs-Sera D."/>
            <person name="Hendrix R.W."/>
            <person name="Hatfull G.F."/>
        </authorList>
    </citation>
    <scope>NUCLEOTIDE SEQUENCE [LARGE SCALE GENOMIC DNA]</scope>
</reference>
<keyword evidence="2" id="KW-0378">Hydrolase</keyword>
<dbReference type="InterPro" id="IPR006500">
    <property type="entry name" value="Helicase_put_C_phage/plasmid"/>
</dbReference>
<dbReference type="PROSITE" id="PS51206">
    <property type="entry name" value="SF3_HELICASE_1"/>
    <property type="match status" value="1"/>
</dbReference>
<evidence type="ECO:0000256" key="4">
    <source>
        <dbReference type="SAM" id="MobiDB-lite"/>
    </source>
</evidence>
<sequence length="973" mass="109422">MSTARNINSAKPFRRSAEAYRVRGWLGTLPLPPRSKEKPPTGFTGRAAEYPSDDDIASWMRMPKYAQGNICLHLGPVETDVPDDNQMEIIGIDVDDYMDGGKRKEGGKQLAALEAELGKLPPTYISSSRTGVSGIRFYRVPAGYAWAGKAAPHIDIIQKCHRYAIVFPSWHPGETDAAGNVTREGGQYKWRNKSGQVIENLDDLPDVSELPVLPEAWLERLTRGGMRDEGNGEIDMDLSVDEMFRWAVGALPGSDEDAKMCKTMRKIVNKWKEDIQADASTHDKIVGAHWNIVCLASEGHAGWRKALSVIDNFVAKDTIQERGKREIIELRNEIMRSKVNALRKIKAQIDSGNRGITSVCVCYDPSPDEEAVNAFTAKVKQHRASDDDYEEDLSETEAAKPFNEASLGERDGYWPSGIPDGDVKDPADYEQNDRGNGEHWADMHANSAFYVPALSQWMMWTGRNWIIGDGCAERSFERVERRQQRYAKQLLRRAADLAAQQDDSAKSAVAEARSWRAWAQRSGNVGPIESALKSAQSRLSIEESELNANESLIGCRNGVLELDQSPLDDRTSAGQRNGLDVDEDDYESVIPSSARDRGGKVHAKFRNVRKEDLLTLSTGTDYLPWNELINGEFGKQEQLYARIWQESVELYLPDDELRHYAQKLLGYSLLGDNRERIVVFLHGPTGSGKSTFLYAVQKALGDYATDIDLNIFKSDRQTNPALAAALPKRIVMASEANDRTALHADMFKRITGGDPITAELKYSNEAVKRVPAFTPWIATNTPPRIPGADAAVNDRTKVIGFTEQISSKDAGMNNFLSNKARTAVFSWAVEGWGFYRREKLKPENDPISVQNYTREFVKHYSDTSEFLAEVVERAPERLLRKAKRLHWGPREWPEEWCPSRKVLYEAYKTWCSENGIAERAVLSQNALARKLTDYGFQTERIRVNGVLVRFYPGLKVNMPEAHIFQLHQNDPKK</sequence>
<dbReference type="EMBL" id="KJ194582">
    <property type="protein sequence ID" value="AHN84113.1"/>
    <property type="molecule type" value="Genomic_DNA"/>
</dbReference>
<evidence type="ECO:0000256" key="1">
    <source>
        <dbReference type="ARBA" id="ARBA00022741"/>
    </source>
</evidence>
<accession>X2KRM6</accession>
<evidence type="ECO:0000256" key="3">
    <source>
        <dbReference type="ARBA" id="ARBA00022840"/>
    </source>
</evidence>
<dbReference type="Pfam" id="PF09250">
    <property type="entry name" value="Prim-Pol"/>
    <property type="match status" value="1"/>
</dbReference>
<name>X2KRM6_9CAUD</name>
<feature type="compositionally biased region" description="Basic and acidic residues" evidence="4">
    <location>
        <begin position="421"/>
        <end position="433"/>
    </location>
</feature>
<keyword evidence="7" id="KW-1185">Reference proteome</keyword>
<evidence type="ECO:0000313" key="6">
    <source>
        <dbReference type="EMBL" id="AHN84113.1"/>
    </source>
</evidence>
<feature type="region of interest" description="Disordered" evidence="4">
    <location>
        <begin position="28"/>
        <end position="48"/>
    </location>
</feature>
<dbReference type="Gene3D" id="3.40.50.300">
    <property type="entry name" value="P-loop containing nucleotide triphosphate hydrolases"/>
    <property type="match status" value="1"/>
</dbReference>
<dbReference type="SMART" id="SM00943">
    <property type="entry name" value="Prim-Pol"/>
    <property type="match status" value="1"/>
</dbReference>
<evidence type="ECO:0000259" key="5">
    <source>
        <dbReference type="PROSITE" id="PS51206"/>
    </source>
</evidence>
<dbReference type="KEGG" id="vg:19527282"/>
<feature type="region of interest" description="Disordered" evidence="4">
    <location>
        <begin position="383"/>
        <end position="433"/>
    </location>
</feature>
<dbReference type="RefSeq" id="YP_009035997.1">
    <property type="nucleotide sequence ID" value="NC_024209.1"/>
</dbReference>
<dbReference type="GeneID" id="19527282"/>
<organism evidence="6 7">
    <name type="scientific">Mycobacterium phage Hawkeye</name>
    <dbReference type="NCBI Taxonomy" id="1458711"/>
    <lineage>
        <taxon>Viruses</taxon>
        <taxon>Duplodnaviria</taxon>
        <taxon>Heunggongvirae</taxon>
        <taxon>Uroviricota</taxon>
        <taxon>Caudoviricetes</taxon>
        <taxon>Dclasvirinae</taxon>
        <taxon>Hawkeyevirus</taxon>
        <taxon>Hawkeyevirus hawkeye</taxon>
    </lineage>
</organism>
<dbReference type="OrthoDB" id="3256at10239"/>
<dbReference type="NCBIfam" id="TIGR01613">
    <property type="entry name" value="primase_Cterm"/>
    <property type="match status" value="1"/>
</dbReference>
<dbReference type="SMART" id="SM00885">
    <property type="entry name" value="D5_N"/>
    <property type="match status" value="1"/>
</dbReference>
<dbReference type="InterPro" id="IPR051620">
    <property type="entry name" value="ORF904-like_C"/>
</dbReference>
<dbReference type="PANTHER" id="PTHR35372:SF2">
    <property type="entry name" value="SF3 HELICASE DOMAIN-CONTAINING PROTEIN"/>
    <property type="match status" value="1"/>
</dbReference>
<feature type="domain" description="SF3 helicase" evidence="5">
    <location>
        <begin position="656"/>
        <end position="814"/>
    </location>
</feature>
<dbReference type="Proteomes" id="UP000019737">
    <property type="component" value="Segment"/>
</dbReference>
<evidence type="ECO:0000313" key="7">
    <source>
        <dbReference type="Proteomes" id="UP000019737"/>
    </source>
</evidence>
<dbReference type="PANTHER" id="PTHR35372">
    <property type="entry name" value="ATP BINDING PROTEIN-RELATED"/>
    <property type="match status" value="1"/>
</dbReference>
<keyword evidence="1" id="KW-0547">Nucleotide-binding</keyword>
<evidence type="ECO:0000256" key="2">
    <source>
        <dbReference type="ARBA" id="ARBA00022801"/>
    </source>
</evidence>
<keyword evidence="3" id="KW-0067">ATP-binding</keyword>
<gene>
    <name evidence="6" type="primary">102</name>
    <name evidence="6" type="ORF">PBI_HAWKEYE_102</name>
</gene>